<name>A0A6A7BJL8_9PLEO</name>
<proteinExistence type="predicted"/>
<dbReference type="OrthoDB" id="4788824at2759"/>
<protein>
    <submittedName>
        <fullName evidence="1">Uncharacterized protein</fullName>
    </submittedName>
</protein>
<keyword evidence="2" id="KW-1185">Reference proteome</keyword>
<sequence>MRGPKIPVFVNSEIADSWAFRIEWEDPNGVLRGRYIQPTKTHFKYNGQTLPAVSLSTISDASPYFTTSSMPLTRIYALRDLIRTPDATRMMTDYGLHNVNIPWGSRPKGKRSVPQKCDSCVLEAEKNQGCMFFHAQPEAEDHEDEAFKARYRPLLHLAERDTGSMDTIDPELQVIPSMESDEVPDGELDV</sequence>
<dbReference type="EMBL" id="MU006290">
    <property type="protein sequence ID" value="KAF2855432.1"/>
    <property type="molecule type" value="Genomic_DNA"/>
</dbReference>
<accession>A0A6A7BJL8</accession>
<reference evidence="1" key="1">
    <citation type="submission" date="2020-01" db="EMBL/GenBank/DDBJ databases">
        <authorList>
            <consortium name="DOE Joint Genome Institute"/>
            <person name="Haridas S."/>
            <person name="Albert R."/>
            <person name="Binder M."/>
            <person name="Bloem J."/>
            <person name="Labutti K."/>
            <person name="Salamov A."/>
            <person name="Andreopoulos B."/>
            <person name="Baker S.E."/>
            <person name="Barry K."/>
            <person name="Bills G."/>
            <person name="Bluhm B.H."/>
            <person name="Cannon C."/>
            <person name="Castanera R."/>
            <person name="Culley D.E."/>
            <person name="Daum C."/>
            <person name="Ezra D."/>
            <person name="Gonzalez J.B."/>
            <person name="Henrissat B."/>
            <person name="Kuo A."/>
            <person name="Liang C."/>
            <person name="Lipzen A."/>
            <person name="Lutzoni F."/>
            <person name="Magnuson J."/>
            <person name="Mondo S."/>
            <person name="Nolan M."/>
            <person name="Ohm R."/>
            <person name="Pangilinan J."/>
            <person name="Park H.-J."/>
            <person name="Ramirez L."/>
            <person name="Alfaro M."/>
            <person name="Sun H."/>
            <person name="Tritt A."/>
            <person name="Yoshinaga Y."/>
            <person name="Zwiers L.-H."/>
            <person name="Turgeon B.G."/>
            <person name="Goodwin S.B."/>
            <person name="Spatafora J.W."/>
            <person name="Crous P.W."/>
            <person name="Grigoriev I.V."/>
        </authorList>
    </citation>
    <scope>NUCLEOTIDE SEQUENCE</scope>
    <source>
        <strain evidence="1">IPT5</strain>
    </source>
</reference>
<evidence type="ECO:0000313" key="1">
    <source>
        <dbReference type="EMBL" id="KAF2855432.1"/>
    </source>
</evidence>
<organism evidence="1 2">
    <name type="scientific">Plenodomus tracheiphilus IPT5</name>
    <dbReference type="NCBI Taxonomy" id="1408161"/>
    <lineage>
        <taxon>Eukaryota</taxon>
        <taxon>Fungi</taxon>
        <taxon>Dikarya</taxon>
        <taxon>Ascomycota</taxon>
        <taxon>Pezizomycotina</taxon>
        <taxon>Dothideomycetes</taxon>
        <taxon>Pleosporomycetidae</taxon>
        <taxon>Pleosporales</taxon>
        <taxon>Pleosporineae</taxon>
        <taxon>Leptosphaeriaceae</taxon>
        <taxon>Plenodomus</taxon>
    </lineage>
</organism>
<gene>
    <name evidence="1" type="ORF">T440DRAFT_550840</name>
</gene>
<evidence type="ECO:0000313" key="2">
    <source>
        <dbReference type="Proteomes" id="UP000799423"/>
    </source>
</evidence>
<dbReference type="Proteomes" id="UP000799423">
    <property type="component" value="Unassembled WGS sequence"/>
</dbReference>
<dbReference type="AlphaFoldDB" id="A0A6A7BJL8"/>